<proteinExistence type="predicted"/>
<dbReference type="Proteomes" id="UP000215914">
    <property type="component" value="Chromosome 17"/>
</dbReference>
<dbReference type="EMBL" id="MNCJ02000332">
    <property type="protein sequence ID" value="KAF5756969.1"/>
    <property type="molecule type" value="Genomic_DNA"/>
</dbReference>
<dbReference type="InterPro" id="IPR032474">
    <property type="entry name" value="Argonaute_N"/>
</dbReference>
<gene>
    <name evidence="3" type="ORF">HannXRQ_Chr17g0561061</name>
    <name evidence="2" type="ORF">HanXRQr2_Chr17g0821161</name>
</gene>
<evidence type="ECO:0000313" key="4">
    <source>
        <dbReference type="Proteomes" id="UP000215914"/>
    </source>
</evidence>
<dbReference type="InParanoid" id="A0A251RSP2"/>
<organism evidence="3 4">
    <name type="scientific">Helianthus annuus</name>
    <name type="common">Common sunflower</name>
    <dbReference type="NCBI Taxonomy" id="4232"/>
    <lineage>
        <taxon>Eukaryota</taxon>
        <taxon>Viridiplantae</taxon>
        <taxon>Streptophyta</taxon>
        <taxon>Embryophyta</taxon>
        <taxon>Tracheophyta</taxon>
        <taxon>Spermatophyta</taxon>
        <taxon>Magnoliopsida</taxon>
        <taxon>eudicotyledons</taxon>
        <taxon>Gunneridae</taxon>
        <taxon>Pentapetalae</taxon>
        <taxon>asterids</taxon>
        <taxon>campanulids</taxon>
        <taxon>Asterales</taxon>
        <taxon>Asteraceae</taxon>
        <taxon>Asteroideae</taxon>
        <taxon>Heliantheae alliance</taxon>
        <taxon>Heliantheae</taxon>
        <taxon>Helianthus</taxon>
    </lineage>
</organism>
<reference evidence="2" key="3">
    <citation type="submission" date="2020-06" db="EMBL/GenBank/DDBJ databases">
        <title>Helianthus annuus Genome sequencing and assembly Release 2.</title>
        <authorList>
            <person name="Gouzy J."/>
            <person name="Langlade N."/>
            <person name="Munos S."/>
        </authorList>
    </citation>
    <scope>NUCLEOTIDE SEQUENCE</scope>
    <source>
        <tissue evidence="2">Leaves</tissue>
    </source>
</reference>
<dbReference type="PANTHER" id="PTHR22891">
    <property type="entry name" value="EUKARYOTIC TRANSLATION INITIATION FACTOR 2C"/>
    <property type="match status" value="1"/>
</dbReference>
<sequence length="217" mass="24507">MVQADIFLRGYGGWNSRQAVQVLDELFPKVAISPEVISKTKCQEIMKLLCESFKASHLGNLMLAYDGKKSAFAAGSLPFELKEFVVNITERNGWEREFKVTIKFAAKKDLRYLKMFLTGSQHDSPQETIQALESLDVVLRESASNDREVIGRSLFSPVFGKGTLGDGIEYWKGFYLGMSSVPSGTKSVPVPKEPVLKILKSGYRYRYRIYPVRYSLV</sequence>
<protein>
    <recommendedName>
        <fullName evidence="1">Protein argonaute N-terminal domain-containing protein</fullName>
    </recommendedName>
</protein>
<accession>A0A251RSP2</accession>
<evidence type="ECO:0000313" key="3">
    <source>
        <dbReference type="EMBL" id="OTF87372.1"/>
    </source>
</evidence>
<evidence type="ECO:0000259" key="1">
    <source>
        <dbReference type="Pfam" id="PF16486"/>
    </source>
</evidence>
<feature type="domain" description="Protein argonaute N-terminal" evidence="1">
    <location>
        <begin position="30"/>
        <end position="133"/>
    </location>
</feature>
<dbReference type="STRING" id="4232.A0A251RSP2"/>
<reference evidence="2 4" key="1">
    <citation type="journal article" date="2017" name="Nature">
        <title>The sunflower genome provides insights into oil metabolism, flowering and Asterid evolution.</title>
        <authorList>
            <person name="Badouin H."/>
            <person name="Gouzy J."/>
            <person name="Grassa C.J."/>
            <person name="Murat F."/>
            <person name="Staton S.E."/>
            <person name="Cottret L."/>
            <person name="Lelandais-Briere C."/>
            <person name="Owens G.L."/>
            <person name="Carrere S."/>
            <person name="Mayjonade B."/>
            <person name="Legrand L."/>
            <person name="Gill N."/>
            <person name="Kane N.C."/>
            <person name="Bowers J.E."/>
            <person name="Hubner S."/>
            <person name="Bellec A."/>
            <person name="Berard A."/>
            <person name="Berges H."/>
            <person name="Blanchet N."/>
            <person name="Boniface M.C."/>
            <person name="Brunel D."/>
            <person name="Catrice O."/>
            <person name="Chaidir N."/>
            <person name="Claudel C."/>
            <person name="Donnadieu C."/>
            <person name="Faraut T."/>
            <person name="Fievet G."/>
            <person name="Helmstetter N."/>
            <person name="King M."/>
            <person name="Knapp S.J."/>
            <person name="Lai Z."/>
            <person name="Le Paslier M.C."/>
            <person name="Lippi Y."/>
            <person name="Lorenzon L."/>
            <person name="Mandel J.R."/>
            <person name="Marage G."/>
            <person name="Marchand G."/>
            <person name="Marquand E."/>
            <person name="Bret-Mestries E."/>
            <person name="Morien E."/>
            <person name="Nambeesan S."/>
            <person name="Nguyen T."/>
            <person name="Pegot-Espagnet P."/>
            <person name="Pouilly N."/>
            <person name="Raftis F."/>
            <person name="Sallet E."/>
            <person name="Schiex T."/>
            <person name="Thomas J."/>
            <person name="Vandecasteele C."/>
            <person name="Vares D."/>
            <person name="Vear F."/>
            <person name="Vautrin S."/>
            <person name="Crespi M."/>
            <person name="Mangin B."/>
            <person name="Burke J.M."/>
            <person name="Salse J."/>
            <person name="Munos S."/>
            <person name="Vincourt P."/>
            <person name="Rieseberg L.H."/>
            <person name="Langlade N.B."/>
        </authorList>
    </citation>
    <scope>NUCLEOTIDE SEQUENCE [LARGE SCALE GENOMIC DNA]</scope>
    <source>
        <strain evidence="4">cv. SF193</strain>
        <tissue evidence="2">Leaves</tissue>
    </source>
</reference>
<name>A0A251RSP2_HELAN</name>
<dbReference type="Gramene" id="mRNA:HanXRQr2_Chr17g0821161">
    <property type="protein sequence ID" value="mRNA:HanXRQr2_Chr17g0821161"/>
    <property type="gene ID" value="HanXRQr2_Chr17g0821161"/>
</dbReference>
<dbReference type="Pfam" id="PF16486">
    <property type="entry name" value="ArgoN"/>
    <property type="match status" value="1"/>
</dbReference>
<reference evidence="3" key="2">
    <citation type="submission" date="2017-02" db="EMBL/GenBank/DDBJ databases">
        <title>Sunflower complete genome.</title>
        <authorList>
            <person name="Langlade N."/>
            <person name="Munos S."/>
        </authorList>
    </citation>
    <scope>NUCLEOTIDE SEQUENCE [LARGE SCALE GENOMIC DNA]</scope>
    <source>
        <tissue evidence="3">Leaves</tissue>
    </source>
</reference>
<keyword evidence="4" id="KW-1185">Reference proteome</keyword>
<dbReference type="EMBL" id="CM007906">
    <property type="protein sequence ID" value="OTF87372.1"/>
    <property type="molecule type" value="Genomic_DNA"/>
</dbReference>
<dbReference type="AlphaFoldDB" id="A0A251RSP2"/>
<evidence type="ECO:0000313" key="2">
    <source>
        <dbReference type="EMBL" id="KAF5756969.1"/>
    </source>
</evidence>